<reference evidence="4" key="4">
    <citation type="submission" date="2025-05" db="UniProtKB">
        <authorList>
            <consortium name="EnsemblFungi"/>
        </authorList>
    </citation>
    <scope>IDENTIFICATION</scope>
    <source>
        <strain evidence="4">isolate 1-1 / race 1 (BBBD)</strain>
    </source>
</reference>
<keyword evidence="5" id="KW-1185">Reference proteome</keyword>
<gene>
    <name evidence="3" type="ORF">PTTG_11935</name>
</gene>
<evidence type="ECO:0000313" key="4">
    <source>
        <dbReference type="EnsemblFungi" id="PTTG_11935-t43_1-p1"/>
    </source>
</evidence>
<dbReference type="VEuPathDB" id="FungiDB:PTTG_11935"/>
<dbReference type="EMBL" id="ADAS02000004">
    <property type="protein sequence ID" value="OAV99011.1"/>
    <property type="molecule type" value="Genomic_DNA"/>
</dbReference>
<reference evidence="3" key="2">
    <citation type="submission" date="2016-05" db="EMBL/GenBank/DDBJ databases">
        <title>Comparative analysis highlights variable genome content of wheat rusts and divergence of the mating loci.</title>
        <authorList>
            <person name="Cuomo C.A."/>
            <person name="Bakkeren G."/>
            <person name="Szabo L."/>
            <person name="Khalil H."/>
            <person name="Joly D."/>
            <person name="Goldberg J."/>
            <person name="Young S."/>
            <person name="Zeng Q."/>
            <person name="Fellers J."/>
        </authorList>
    </citation>
    <scope>NUCLEOTIDE SEQUENCE [LARGE SCALE GENOMIC DNA]</scope>
    <source>
        <strain evidence="3">1-1 BBBD Race 1</strain>
    </source>
</reference>
<evidence type="ECO:0000256" key="2">
    <source>
        <dbReference type="SAM" id="SignalP"/>
    </source>
</evidence>
<organism evidence="3">
    <name type="scientific">Puccinia triticina (isolate 1-1 / race 1 (BBBD))</name>
    <name type="common">Brown leaf rust fungus</name>
    <dbReference type="NCBI Taxonomy" id="630390"/>
    <lineage>
        <taxon>Eukaryota</taxon>
        <taxon>Fungi</taxon>
        <taxon>Dikarya</taxon>
        <taxon>Basidiomycota</taxon>
        <taxon>Pucciniomycotina</taxon>
        <taxon>Pucciniomycetes</taxon>
        <taxon>Pucciniales</taxon>
        <taxon>Pucciniaceae</taxon>
        <taxon>Puccinia</taxon>
    </lineage>
</organism>
<reference evidence="3" key="1">
    <citation type="submission" date="2009-11" db="EMBL/GenBank/DDBJ databases">
        <authorList>
            <consortium name="The Broad Institute Genome Sequencing Platform"/>
            <person name="Ward D."/>
            <person name="Feldgarden M."/>
            <person name="Earl A."/>
            <person name="Young S.K."/>
            <person name="Zeng Q."/>
            <person name="Koehrsen M."/>
            <person name="Alvarado L."/>
            <person name="Berlin A."/>
            <person name="Bochicchio J."/>
            <person name="Borenstein D."/>
            <person name="Chapman S.B."/>
            <person name="Chen Z."/>
            <person name="Engels R."/>
            <person name="Freedman E."/>
            <person name="Gellesch M."/>
            <person name="Goldberg J."/>
            <person name="Griggs A."/>
            <person name="Gujja S."/>
            <person name="Heilman E."/>
            <person name="Heiman D."/>
            <person name="Hepburn T."/>
            <person name="Howarth C."/>
            <person name="Jen D."/>
            <person name="Larson L."/>
            <person name="Lewis B."/>
            <person name="Mehta T."/>
            <person name="Park D."/>
            <person name="Pearson M."/>
            <person name="Roberts A."/>
            <person name="Saif S."/>
            <person name="Shea T."/>
            <person name="Shenoy N."/>
            <person name="Sisk P."/>
            <person name="Stolte C."/>
            <person name="Sykes S."/>
            <person name="Thomson T."/>
            <person name="Walk T."/>
            <person name="White J."/>
            <person name="Yandava C."/>
            <person name="Izard J."/>
            <person name="Baranova O.V."/>
            <person name="Blanton J.M."/>
            <person name="Tanner A.C."/>
            <person name="Dewhirst F.E."/>
            <person name="Haas B."/>
            <person name="Nusbaum C."/>
            <person name="Birren B."/>
        </authorList>
    </citation>
    <scope>NUCLEOTIDE SEQUENCE [LARGE SCALE GENOMIC DNA]</scope>
    <source>
        <strain evidence="3">1-1 BBBD Race 1</strain>
    </source>
</reference>
<name>A0A180H2J9_PUCT1</name>
<protein>
    <submittedName>
        <fullName evidence="3 4">Uncharacterized protein</fullName>
    </submittedName>
</protein>
<evidence type="ECO:0000256" key="1">
    <source>
        <dbReference type="SAM" id="MobiDB-lite"/>
    </source>
</evidence>
<evidence type="ECO:0000313" key="5">
    <source>
        <dbReference type="Proteomes" id="UP000005240"/>
    </source>
</evidence>
<feature type="chain" id="PRO_5008110554" evidence="2">
    <location>
        <begin position="20"/>
        <end position="170"/>
    </location>
</feature>
<dbReference type="Proteomes" id="UP000005240">
    <property type="component" value="Unassembled WGS sequence"/>
</dbReference>
<feature type="compositionally biased region" description="Basic and acidic residues" evidence="1">
    <location>
        <begin position="160"/>
        <end position="170"/>
    </location>
</feature>
<dbReference type="AlphaFoldDB" id="A0A180H2J9"/>
<keyword evidence="2" id="KW-0732">Signal</keyword>
<reference evidence="4 5" key="3">
    <citation type="journal article" date="2017" name="G3 (Bethesda)">
        <title>Comparative analysis highlights variable genome content of wheat rusts and divergence of the mating loci.</title>
        <authorList>
            <person name="Cuomo C.A."/>
            <person name="Bakkeren G."/>
            <person name="Khalil H.B."/>
            <person name="Panwar V."/>
            <person name="Joly D."/>
            <person name="Linning R."/>
            <person name="Sakthikumar S."/>
            <person name="Song X."/>
            <person name="Adiconis X."/>
            <person name="Fan L."/>
            <person name="Goldberg J.M."/>
            <person name="Levin J.Z."/>
            <person name="Young S."/>
            <person name="Zeng Q."/>
            <person name="Anikster Y."/>
            <person name="Bruce M."/>
            <person name="Wang M."/>
            <person name="Yin C."/>
            <person name="McCallum B."/>
            <person name="Szabo L.J."/>
            <person name="Hulbert S."/>
            <person name="Chen X."/>
            <person name="Fellers J.P."/>
        </authorList>
    </citation>
    <scope>NUCLEOTIDE SEQUENCE</scope>
    <source>
        <strain evidence="5">Isolate 1-1 / race 1 (BBBD)</strain>
        <strain evidence="4">isolate 1-1 / race 1 (BBBD)</strain>
    </source>
</reference>
<accession>A0A180H2J9</accession>
<feature type="region of interest" description="Disordered" evidence="1">
    <location>
        <begin position="149"/>
        <end position="170"/>
    </location>
</feature>
<dbReference type="EnsemblFungi" id="PTTG_11935-t43_1">
    <property type="protein sequence ID" value="PTTG_11935-t43_1-p1"/>
    <property type="gene ID" value="PTTG_11935"/>
</dbReference>
<proteinExistence type="predicted"/>
<evidence type="ECO:0000313" key="3">
    <source>
        <dbReference type="EMBL" id="OAV99011.1"/>
    </source>
</evidence>
<sequence>MRSVIVVPVSLALLQSASASPLPYTTVPFNRNPTNQGQDYTYKTIPVDSHTHDYNYTPDMIEAMPIPVRNDNGFSRDSYDALKNDLPGQYPGTAGQMPAPISNDFPRDYPLNSTYGNGNNSPGPDRTFGYPTSSDSGVSVPMTDGWRANTPPHGFGPMVQKEKKGVHISI</sequence>
<feature type="signal peptide" evidence="2">
    <location>
        <begin position="1"/>
        <end position="19"/>
    </location>
</feature>